<dbReference type="RefSeq" id="WP_245882747.1">
    <property type="nucleotide sequence ID" value="NZ_QBUD01000013.1"/>
</dbReference>
<gene>
    <name evidence="2" type="ORF">C8N45_113111</name>
</gene>
<evidence type="ECO:0000313" key="3">
    <source>
        <dbReference type="Proteomes" id="UP000244523"/>
    </source>
</evidence>
<evidence type="ECO:0000313" key="2">
    <source>
        <dbReference type="EMBL" id="PUB11592.1"/>
    </source>
</evidence>
<reference evidence="2 3" key="1">
    <citation type="submission" date="2018-04" db="EMBL/GenBank/DDBJ databases">
        <title>Genomic Encyclopedia of Archaeal and Bacterial Type Strains, Phase II (KMG-II): from individual species to whole genera.</title>
        <authorList>
            <person name="Goeker M."/>
        </authorList>
    </citation>
    <scope>NUCLEOTIDE SEQUENCE [LARGE SCALE GENOMIC DNA]</scope>
    <source>
        <strain evidence="2 3">DSM 29955</strain>
    </source>
</reference>
<feature type="signal peptide" evidence="1">
    <location>
        <begin position="1"/>
        <end position="24"/>
    </location>
</feature>
<keyword evidence="3" id="KW-1185">Reference proteome</keyword>
<proteinExistence type="predicted"/>
<keyword evidence="1" id="KW-0732">Signal</keyword>
<name>A0A2T6K9W0_9RHOB</name>
<dbReference type="Proteomes" id="UP000244523">
    <property type="component" value="Unassembled WGS sequence"/>
</dbReference>
<dbReference type="EMBL" id="QBUD01000013">
    <property type="protein sequence ID" value="PUB11592.1"/>
    <property type="molecule type" value="Genomic_DNA"/>
</dbReference>
<evidence type="ECO:0000256" key="1">
    <source>
        <dbReference type="SAM" id="SignalP"/>
    </source>
</evidence>
<comment type="caution">
    <text evidence="2">The sequence shown here is derived from an EMBL/GenBank/DDBJ whole genome shotgun (WGS) entry which is preliminary data.</text>
</comment>
<sequence>MNSLNLMRNAVCVAALFVGGAAHADVTAADVWADWKSQMAFGGANTVVTGVEEQTGGTLTVNDITVSMDDGNVEFTSNLGSMTLEEQGDGTVRVTVPESYPISMTFDGDGTVNLLVSQSGLEMIVSGTADALDYDYSAQSVSISLDNIVDGDVTINADASIKMSDLTGQSTSRPGDVREITSTLAVASTDFLLDFQAPGSEGEYVVASGKVEGLDFDGKVSLPDDADFENPDDLFAMGFASEGVFSVDSAAYIFDINADGDQATGSVSNGASTFSSQISIDALAYATQTENLALNMTSGDFPFPVEIAMSQIGFGLNMPTGQSDEASPFSLNIDLVDLVINDMIWDLLDGGRVLPRDPATLQIGVSGTARPLVDIMDPTQSAALVGGQLPYELGDLTIDTLNVTAVGAEITGDGAFTFDNTDLETFDGMPRPEGNASVQVNGLNKLMDNLVSMGLIPEDQIMGGRMMLGMFARTVGDDQLETTLEVNGEGHVLVNGQRMR</sequence>
<feature type="chain" id="PRO_5015723021" evidence="1">
    <location>
        <begin position="25"/>
        <end position="500"/>
    </location>
</feature>
<accession>A0A2T6K9W0</accession>
<dbReference type="AlphaFoldDB" id="A0A2T6K9W0"/>
<dbReference type="Pfam" id="PF09898">
    <property type="entry name" value="DUF2125"/>
    <property type="match status" value="1"/>
</dbReference>
<dbReference type="InterPro" id="IPR018666">
    <property type="entry name" value="DUF2125"/>
</dbReference>
<organism evidence="2 3">
    <name type="scientific">Yoonia sediminilitoris</name>
    <dbReference type="NCBI Taxonomy" id="1286148"/>
    <lineage>
        <taxon>Bacteria</taxon>
        <taxon>Pseudomonadati</taxon>
        <taxon>Pseudomonadota</taxon>
        <taxon>Alphaproteobacteria</taxon>
        <taxon>Rhodobacterales</taxon>
        <taxon>Paracoccaceae</taxon>
        <taxon>Yoonia</taxon>
    </lineage>
</organism>
<protein>
    <submittedName>
        <fullName evidence="2">Uncharacterized protein DUF2125</fullName>
    </submittedName>
</protein>